<comment type="caution">
    <text evidence="4">The sequence shown here is derived from an EMBL/GenBank/DDBJ whole genome shotgun (WGS) entry which is preliminary data.</text>
</comment>
<dbReference type="EMBL" id="BGPR01254469">
    <property type="protein sequence ID" value="GBM52424.1"/>
    <property type="molecule type" value="Genomic_DNA"/>
</dbReference>
<keyword evidence="5" id="KW-1185">Reference proteome</keyword>
<reference evidence="4 5" key="1">
    <citation type="journal article" date="2019" name="Sci. Rep.">
        <title>Orb-weaving spider Araneus ventricosus genome elucidates the spidroin gene catalogue.</title>
        <authorList>
            <person name="Kono N."/>
            <person name="Nakamura H."/>
            <person name="Ohtoshi R."/>
            <person name="Moran D.A.P."/>
            <person name="Shinohara A."/>
            <person name="Yoshida Y."/>
            <person name="Fujiwara M."/>
            <person name="Mori M."/>
            <person name="Tomita M."/>
            <person name="Arakawa K."/>
        </authorList>
    </citation>
    <scope>NUCLEOTIDE SEQUENCE [LARGE SCALE GENOMIC DNA]</scope>
</reference>
<proteinExistence type="predicted"/>
<organism evidence="4 5">
    <name type="scientific">Araneus ventricosus</name>
    <name type="common">Orbweaver spider</name>
    <name type="synonym">Epeira ventricosa</name>
    <dbReference type="NCBI Taxonomy" id="182803"/>
    <lineage>
        <taxon>Eukaryota</taxon>
        <taxon>Metazoa</taxon>
        <taxon>Ecdysozoa</taxon>
        <taxon>Arthropoda</taxon>
        <taxon>Chelicerata</taxon>
        <taxon>Arachnida</taxon>
        <taxon>Araneae</taxon>
        <taxon>Araneomorphae</taxon>
        <taxon>Entelegynae</taxon>
        <taxon>Araneoidea</taxon>
        <taxon>Araneidae</taxon>
        <taxon>Araneus</taxon>
    </lineage>
</organism>
<gene>
    <name evidence="3" type="ORF">AVEN_109997_1</name>
    <name evidence="4" type="ORF">AVEN_123645_1</name>
    <name evidence="1" type="ORF">AVEN_191758_1</name>
    <name evidence="2" type="ORF">AVEN_248492_1</name>
</gene>
<evidence type="ECO:0000313" key="3">
    <source>
        <dbReference type="EMBL" id="GBM52424.1"/>
    </source>
</evidence>
<evidence type="ECO:0000313" key="5">
    <source>
        <dbReference type="Proteomes" id="UP000499080"/>
    </source>
</evidence>
<dbReference type="Proteomes" id="UP000499080">
    <property type="component" value="Unassembled WGS sequence"/>
</dbReference>
<dbReference type="AlphaFoldDB" id="A0A4Y2GF47"/>
<dbReference type="EMBL" id="BGPR01254476">
    <property type="protein sequence ID" value="GBM52452.1"/>
    <property type="molecule type" value="Genomic_DNA"/>
</dbReference>
<evidence type="ECO:0000313" key="1">
    <source>
        <dbReference type="EMBL" id="GBM52290.1"/>
    </source>
</evidence>
<accession>A0A4Y2GF47</accession>
<dbReference type="EMBL" id="BGPR01254433">
    <property type="protein sequence ID" value="GBM52318.1"/>
    <property type="molecule type" value="Genomic_DNA"/>
</dbReference>
<dbReference type="EMBL" id="BGPR01254425">
    <property type="protein sequence ID" value="GBM52290.1"/>
    <property type="molecule type" value="Genomic_DNA"/>
</dbReference>
<protein>
    <submittedName>
        <fullName evidence="4">Uncharacterized protein</fullName>
    </submittedName>
</protein>
<evidence type="ECO:0000313" key="2">
    <source>
        <dbReference type="EMBL" id="GBM52318.1"/>
    </source>
</evidence>
<evidence type="ECO:0000313" key="4">
    <source>
        <dbReference type="EMBL" id="GBM52452.1"/>
    </source>
</evidence>
<sequence length="85" mass="9642">MRIARWFGYPTNVDIQALHLDCPAIKRKCDRCKYVGGFLANPKIANHCTRNVKPRESVPAENRSIGMTDSGWICMELSRMTCLKG</sequence>
<name>A0A4Y2GF47_ARAVE</name>